<accession>A0A518GHQ2</accession>
<gene>
    <name evidence="3" type="primary">ykuV</name>
    <name evidence="3" type="ORF">Q31a_65120</name>
</gene>
<evidence type="ECO:0000256" key="1">
    <source>
        <dbReference type="SAM" id="SignalP"/>
    </source>
</evidence>
<dbReference type="PROSITE" id="PS51352">
    <property type="entry name" value="THIOREDOXIN_2"/>
    <property type="match status" value="1"/>
</dbReference>
<dbReference type="OrthoDB" id="9799230at2"/>
<dbReference type="Gene3D" id="3.40.30.10">
    <property type="entry name" value="Glutaredoxin"/>
    <property type="match status" value="1"/>
</dbReference>
<dbReference type="InterPro" id="IPR050553">
    <property type="entry name" value="Thioredoxin_ResA/DsbE_sf"/>
</dbReference>
<sequence length="370" mass="42099" precursor="true">MLHPLCMRVCCAGLVFAQLVSVIAAQTHESVSKYAELIPQHLLGLVHAPQSQQELQLTDGQVQQLGALFAEIDTPWFQLRILPAEKQRELIVKLEQRVRNWFQENTSAAQQTRLDQLECRAQGVRMLLRQDVKGKLKLESSQQEALAELARAANAATQKLHSATMKNAVTDELTQEVSAAIQAEQKSVATILRPEQLQQLKPLLGDPFDTAQLKRIYPLAPELVSVEHWINSEPLTLQQLRGKVVLVHFYAFQCHNCHANFDHYKNWSEKYNSDEVVVIGIQSPETSRERDPQAVREAAAESGLQFPILIDLESENWKKWSNTMWPTVYVIDKQGYLRHWWQGELNWQGATGDKTIEDLVSQLLQEDTPT</sequence>
<name>A0A518GHQ2_9BACT</name>
<evidence type="ECO:0000313" key="4">
    <source>
        <dbReference type="Proteomes" id="UP000318017"/>
    </source>
</evidence>
<keyword evidence="3" id="KW-0560">Oxidoreductase</keyword>
<dbReference type="EMBL" id="CP036298">
    <property type="protein sequence ID" value="QDV28117.1"/>
    <property type="molecule type" value="Genomic_DNA"/>
</dbReference>
<reference evidence="3 4" key="1">
    <citation type="submission" date="2019-02" db="EMBL/GenBank/DDBJ databases">
        <title>Deep-cultivation of Planctomycetes and their phenomic and genomic characterization uncovers novel biology.</title>
        <authorList>
            <person name="Wiegand S."/>
            <person name="Jogler M."/>
            <person name="Boedeker C."/>
            <person name="Pinto D."/>
            <person name="Vollmers J."/>
            <person name="Rivas-Marin E."/>
            <person name="Kohn T."/>
            <person name="Peeters S.H."/>
            <person name="Heuer A."/>
            <person name="Rast P."/>
            <person name="Oberbeckmann S."/>
            <person name="Bunk B."/>
            <person name="Jeske O."/>
            <person name="Meyerdierks A."/>
            <person name="Storesund J.E."/>
            <person name="Kallscheuer N."/>
            <person name="Luecker S."/>
            <person name="Lage O.M."/>
            <person name="Pohl T."/>
            <person name="Merkel B.J."/>
            <person name="Hornburger P."/>
            <person name="Mueller R.-W."/>
            <person name="Bruemmer F."/>
            <person name="Labrenz M."/>
            <person name="Spormann A.M."/>
            <person name="Op den Camp H."/>
            <person name="Overmann J."/>
            <person name="Amann R."/>
            <person name="Jetten M.S.M."/>
            <person name="Mascher T."/>
            <person name="Medema M.H."/>
            <person name="Devos D.P."/>
            <person name="Kaster A.-K."/>
            <person name="Ovreas L."/>
            <person name="Rohde M."/>
            <person name="Galperin M.Y."/>
            <person name="Jogler C."/>
        </authorList>
    </citation>
    <scope>NUCLEOTIDE SEQUENCE [LARGE SCALE GENOMIC DNA]</scope>
    <source>
        <strain evidence="3 4">Q31a</strain>
    </source>
</reference>
<protein>
    <submittedName>
        <fullName evidence="3">Thiol-disulfide oxidoreductase YkuV</fullName>
        <ecNumber evidence="3">1.8.-.-</ecNumber>
    </submittedName>
</protein>
<dbReference type="RefSeq" id="WP_145086570.1">
    <property type="nucleotide sequence ID" value="NZ_CP036298.1"/>
</dbReference>
<dbReference type="GO" id="GO:0016491">
    <property type="term" value="F:oxidoreductase activity"/>
    <property type="evidence" value="ECO:0007669"/>
    <property type="project" value="UniProtKB-KW"/>
</dbReference>
<dbReference type="Pfam" id="PF00578">
    <property type="entry name" value="AhpC-TSA"/>
    <property type="match status" value="1"/>
</dbReference>
<dbReference type="InterPro" id="IPR013766">
    <property type="entry name" value="Thioredoxin_domain"/>
</dbReference>
<dbReference type="GO" id="GO:0016209">
    <property type="term" value="F:antioxidant activity"/>
    <property type="evidence" value="ECO:0007669"/>
    <property type="project" value="InterPro"/>
</dbReference>
<dbReference type="Proteomes" id="UP000318017">
    <property type="component" value="Chromosome"/>
</dbReference>
<dbReference type="PANTHER" id="PTHR42852">
    <property type="entry name" value="THIOL:DISULFIDE INTERCHANGE PROTEIN DSBE"/>
    <property type="match status" value="1"/>
</dbReference>
<feature type="signal peptide" evidence="1">
    <location>
        <begin position="1"/>
        <end position="17"/>
    </location>
</feature>
<dbReference type="EC" id="1.8.-.-" evidence="3"/>
<keyword evidence="4" id="KW-1185">Reference proteome</keyword>
<dbReference type="SUPFAM" id="SSF52833">
    <property type="entry name" value="Thioredoxin-like"/>
    <property type="match status" value="1"/>
</dbReference>
<proteinExistence type="predicted"/>
<dbReference type="PANTHER" id="PTHR42852:SF13">
    <property type="entry name" value="PROTEIN DIPZ"/>
    <property type="match status" value="1"/>
</dbReference>
<dbReference type="InterPro" id="IPR036249">
    <property type="entry name" value="Thioredoxin-like_sf"/>
</dbReference>
<evidence type="ECO:0000259" key="2">
    <source>
        <dbReference type="PROSITE" id="PS51352"/>
    </source>
</evidence>
<feature type="domain" description="Thioredoxin" evidence="2">
    <location>
        <begin position="214"/>
        <end position="365"/>
    </location>
</feature>
<keyword evidence="1" id="KW-0732">Signal</keyword>
<dbReference type="KEGG" id="ahel:Q31a_65120"/>
<organism evidence="3 4">
    <name type="scientific">Aureliella helgolandensis</name>
    <dbReference type="NCBI Taxonomy" id="2527968"/>
    <lineage>
        <taxon>Bacteria</taxon>
        <taxon>Pseudomonadati</taxon>
        <taxon>Planctomycetota</taxon>
        <taxon>Planctomycetia</taxon>
        <taxon>Pirellulales</taxon>
        <taxon>Pirellulaceae</taxon>
        <taxon>Aureliella</taxon>
    </lineage>
</organism>
<dbReference type="AlphaFoldDB" id="A0A518GHQ2"/>
<dbReference type="InterPro" id="IPR000866">
    <property type="entry name" value="AhpC/TSA"/>
</dbReference>
<feature type="chain" id="PRO_5021811724" evidence="1">
    <location>
        <begin position="18"/>
        <end position="370"/>
    </location>
</feature>
<evidence type="ECO:0000313" key="3">
    <source>
        <dbReference type="EMBL" id="QDV28117.1"/>
    </source>
</evidence>